<dbReference type="PANTHER" id="PTHR13580">
    <property type="entry name" value="TGF-BETA INDUCED APOPTOSIS PROTEIN"/>
    <property type="match status" value="1"/>
</dbReference>
<dbReference type="OrthoDB" id="5946974at2759"/>
<keyword evidence="7" id="KW-0804">Transcription</keyword>
<name>E4XGW0_OIKDI</name>
<dbReference type="EMBL" id="FN653049">
    <property type="protein sequence ID" value="CBY09908.1"/>
    <property type="molecule type" value="Genomic_DNA"/>
</dbReference>
<protein>
    <recommendedName>
        <fullName evidence="10">Cysteine/serine-rich nuclear protein N-terminal domain-containing protein</fullName>
    </recommendedName>
</protein>
<dbReference type="GO" id="GO:0005634">
    <property type="term" value="C:nucleus"/>
    <property type="evidence" value="ECO:0007669"/>
    <property type="project" value="UniProtKB-SubCell"/>
</dbReference>
<evidence type="ECO:0000256" key="8">
    <source>
        <dbReference type="ARBA" id="ARBA00023242"/>
    </source>
</evidence>
<comment type="similarity">
    <text evidence="2">Belongs to the AXUD1 family.</text>
</comment>
<comment type="subcellular location">
    <subcellularLocation>
        <location evidence="1">Nucleus</location>
    </subcellularLocation>
</comment>
<dbReference type="Pfam" id="PF16019">
    <property type="entry name" value="CSRNP_N"/>
    <property type="match status" value="1"/>
</dbReference>
<organism evidence="11">
    <name type="scientific">Oikopleura dioica</name>
    <name type="common">Tunicate</name>
    <dbReference type="NCBI Taxonomy" id="34765"/>
    <lineage>
        <taxon>Eukaryota</taxon>
        <taxon>Metazoa</taxon>
        <taxon>Chordata</taxon>
        <taxon>Tunicata</taxon>
        <taxon>Appendicularia</taxon>
        <taxon>Copelata</taxon>
        <taxon>Oikopleuridae</taxon>
        <taxon>Oikopleura</taxon>
    </lineage>
</organism>
<dbReference type="PANTHER" id="PTHR13580:SF9">
    <property type="entry name" value="AXIN1 UP-REGULATED 1, ISOFORM A"/>
    <property type="match status" value="1"/>
</dbReference>
<keyword evidence="5" id="KW-0238">DNA-binding</keyword>
<evidence type="ECO:0000256" key="7">
    <source>
        <dbReference type="ARBA" id="ARBA00023163"/>
    </source>
</evidence>
<evidence type="ECO:0000256" key="9">
    <source>
        <dbReference type="SAM" id="MobiDB-lite"/>
    </source>
</evidence>
<dbReference type="GO" id="GO:0006915">
    <property type="term" value="P:apoptotic process"/>
    <property type="evidence" value="ECO:0007669"/>
    <property type="project" value="UniProtKB-KW"/>
</dbReference>
<evidence type="ECO:0000256" key="3">
    <source>
        <dbReference type="ARBA" id="ARBA00022703"/>
    </source>
</evidence>
<dbReference type="AlphaFoldDB" id="E4XGW0"/>
<sequence>MDIASDPSSCDRRKRKSTDESPEVALKRTKYDAAESEEGDSPSAMGSSPSSSTSGVDLAYATEENEEELVKSSNDSLIKSLNNFKVFEYDECARSENSAIKGAGNVCETKKKARPARSIKFTVVREFKFPRAQSYVTMPTNGGYSLGMEKRHVAGREVSLDRYRIERERSRRRKYRRWYQKLDVENDNSDSESENENEEILPKEGFCLMPVPLERRKQLLASSSSELSEKQRVENEQQFAEINLRSSRENCGCSCQNICYPESCECHINGIGCQVDRQYFPCGCLPKNCYNRFGRTSFNVDRVRAHLQRTLHRVNASAPFDDTPSIPVSDQEQHPYSFGDFTLPCGNPPLVNNFGNNLWNQCYSWSDYTSYEYCNSYNNGSSYHQMPPLQSQMEQYSVNQSLPSQNEPSEQLSESSESAFGDDNMFSPQPSQTDGLKSFGPIICRFRVASPSMPRCTFCKFDRSSSIRRPFRK</sequence>
<proteinExistence type="inferred from homology"/>
<dbReference type="InterPro" id="IPR031972">
    <property type="entry name" value="CSRNP_N"/>
</dbReference>
<keyword evidence="6" id="KW-0010">Activator</keyword>
<feature type="domain" description="Cysteine/serine-rich nuclear protein N-terminal" evidence="10">
    <location>
        <begin position="116"/>
        <end position="315"/>
    </location>
</feature>
<evidence type="ECO:0000313" key="12">
    <source>
        <dbReference type="Proteomes" id="UP000001307"/>
    </source>
</evidence>
<keyword evidence="12" id="KW-1185">Reference proteome</keyword>
<feature type="region of interest" description="Disordered" evidence="9">
    <location>
        <begin position="394"/>
        <end position="434"/>
    </location>
</feature>
<dbReference type="GO" id="GO:0043565">
    <property type="term" value="F:sequence-specific DNA binding"/>
    <property type="evidence" value="ECO:0007669"/>
    <property type="project" value="TreeGrafter"/>
</dbReference>
<keyword evidence="3" id="KW-0053">Apoptosis</keyword>
<accession>E4XGW0</accession>
<evidence type="ECO:0000256" key="1">
    <source>
        <dbReference type="ARBA" id="ARBA00004123"/>
    </source>
</evidence>
<feature type="region of interest" description="Disordered" evidence="9">
    <location>
        <begin position="1"/>
        <end position="65"/>
    </location>
</feature>
<evidence type="ECO:0000259" key="10">
    <source>
        <dbReference type="Pfam" id="PF16019"/>
    </source>
</evidence>
<gene>
    <name evidence="11" type="ORF">GSOID_T00010725001</name>
</gene>
<reference evidence="11" key="1">
    <citation type="journal article" date="2010" name="Science">
        <title>Plasticity of animal genome architecture unmasked by rapid evolution of a pelagic tunicate.</title>
        <authorList>
            <person name="Denoeud F."/>
            <person name="Henriet S."/>
            <person name="Mungpakdee S."/>
            <person name="Aury J.M."/>
            <person name="Da Silva C."/>
            <person name="Brinkmann H."/>
            <person name="Mikhaleva J."/>
            <person name="Olsen L.C."/>
            <person name="Jubin C."/>
            <person name="Canestro C."/>
            <person name="Bouquet J.M."/>
            <person name="Danks G."/>
            <person name="Poulain J."/>
            <person name="Campsteijn C."/>
            <person name="Adamski M."/>
            <person name="Cross I."/>
            <person name="Yadetie F."/>
            <person name="Muffato M."/>
            <person name="Louis A."/>
            <person name="Butcher S."/>
            <person name="Tsagkogeorga G."/>
            <person name="Konrad A."/>
            <person name="Singh S."/>
            <person name="Jensen M.F."/>
            <person name="Cong E.H."/>
            <person name="Eikeseth-Otteraa H."/>
            <person name="Noel B."/>
            <person name="Anthouard V."/>
            <person name="Porcel B.M."/>
            <person name="Kachouri-Lafond R."/>
            <person name="Nishino A."/>
            <person name="Ugolini M."/>
            <person name="Chourrout P."/>
            <person name="Nishida H."/>
            <person name="Aasland R."/>
            <person name="Huzurbazar S."/>
            <person name="Westhof E."/>
            <person name="Delsuc F."/>
            <person name="Lehrach H."/>
            <person name="Reinhardt R."/>
            <person name="Weissenbach J."/>
            <person name="Roy S.W."/>
            <person name="Artiguenave F."/>
            <person name="Postlethwait J.H."/>
            <person name="Manak J.R."/>
            <person name="Thompson E.M."/>
            <person name="Jaillon O."/>
            <person name="Du Pasquier L."/>
            <person name="Boudinot P."/>
            <person name="Liberles D.A."/>
            <person name="Volff J.N."/>
            <person name="Philippe H."/>
            <person name="Lenhard B."/>
            <person name="Roest Crollius H."/>
            <person name="Wincker P."/>
            <person name="Chourrout D."/>
        </authorList>
    </citation>
    <scope>NUCLEOTIDE SEQUENCE [LARGE SCALE GENOMIC DNA]</scope>
</reference>
<dbReference type="Proteomes" id="UP000001307">
    <property type="component" value="Unassembled WGS sequence"/>
</dbReference>
<keyword evidence="4" id="KW-0805">Transcription regulation</keyword>
<dbReference type="InterPro" id="IPR023260">
    <property type="entry name" value="Cys/Ser-rich_nuc_prot"/>
</dbReference>
<dbReference type="GO" id="GO:0000981">
    <property type="term" value="F:DNA-binding transcription factor activity, RNA polymerase II-specific"/>
    <property type="evidence" value="ECO:0007669"/>
    <property type="project" value="TreeGrafter"/>
</dbReference>
<evidence type="ECO:0000256" key="5">
    <source>
        <dbReference type="ARBA" id="ARBA00023125"/>
    </source>
</evidence>
<dbReference type="InParanoid" id="E4XGW0"/>
<evidence type="ECO:0000313" key="11">
    <source>
        <dbReference type="EMBL" id="CBY09908.1"/>
    </source>
</evidence>
<keyword evidence="8" id="KW-0539">Nucleus</keyword>
<evidence type="ECO:0000256" key="2">
    <source>
        <dbReference type="ARBA" id="ARBA00008548"/>
    </source>
</evidence>
<feature type="compositionally biased region" description="Low complexity" evidence="9">
    <location>
        <begin position="403"/>
        <end position="418"/>
    </location>
</feature>
<evidence type="ECO:0000256" key="4">
    <source>
        <dbReference type="ARBA" id="ARBA00023015"/>
    </source>
</evidence>
<evidence type="ECO:0000256" key="6">
    <source>
        <dbReference type="ARBA" id="ARBA00023159"/>
    </source>
</evidence>
<feature type="compositionally biased region" description="Low complexity" evidence="9">
    <location>
        <begin position="41"/>
        <end position="55"/>
    </location>
</feature>